<reference evidence="2" key="1">
    <citation type="submission" date="2014-05" db="EMBL/GenBank/DDBJ databases">
        <title>The transcriptome of the halophilic microalga Tetraselmis sp. GSL018 isolated from the Great Salt Lake, Utah.</title>
        <authorList>
            <person name="Jinkerson R.E."/>
            <person name="D'Adamo S."/>
            <person name="Posewitz M.C."/>
        </authorList>
    </citation>
    <scope>NUCLEOTIDE SEQUENCE</scope>
    <source>
        <strain evidence="2">GSL018</strain>
    </source>
</reference>
<gene>
    <name evidence="2" type="ORF">TSPGSL018_26913</name>
</gene>
<accession>A0A061QS89</accession>
<dbReference type="AlphaFoldDB" id="A0A061QS89"/>
<proteinExistence type="predicted"/>
<dbReference type="EMBL" id="GBEZ01025958">
    <property type="protein sequence ID" value="JAC61191.1"/>
    <property type="molecule type" value="Transcribed_RNA"/>
</dbReference>
<feature type="non-terminal residue" evidence="2">
    <location>
        <position position="1"/>
    </location>
</feature>
<evidence type="ECO:0000256" key="1">
    <source>
        <dbReference type="SAM" id="MobiDB-lite"/>
    </source>
</evidence>
<name>A0A061QS89_9CHLO</name>
<organism evidence="2">
    <name type="scientific">Tetraselmis sp. GSL018</name>
    <dbReference type="NCBI Taxonomy" id="582737"/>
    <lineage>
        <taxon>Eukaryota</taxon>
        <taxon>Viridiplantae</taxon>
        <taxon>Chlorophyta</taxon>
        <taxon>core chlorophytes</taxon>
        <taxon>Chlorodendrophyceae</taxon>
        <taxon>Chlorodendrales</taxon>
        <taxon>Chlorodendraceae</taxon>
        <taxon>Tetraselmis</taxon>
    </lineage>
</organism>
<evidence type="ECO:0000313" key="2">
    <source>
        <dbReference type="EMBL" id="JAC61191.1"/>
    </source>
</evidence>
<sequence>LSCVLAPLPPPPTLTPCQLLIPSAASVAISPSSSSQPYQRGRGGGGEGKVEGGRVATKTTQCPKMLSRKPFSQRAAAAVPPLLISPPLPLWVEPLILCSSRSPSSIPEL</sequence>
<protein>
    <submittedName>
        <fullName evidence="2">Uncharacterized protein</fullName>
    </submittedName>
</protein>
<feature type="region of interest" description="Disordered" evidence="1">
    <location>
        <begin position="29"/>
        <end position="67"/>
    </location>
</feature>